<evidence type="ECO:0000313" key="6">
    <source>
        <dbReference type="EMBL" id="MBE9395663.1"/>
    </source>
</evidence>
<evidence type="ECO:0000313" key="7">
    <source>
        <dbReference type="Proteomes" id="UP000640333"/>
    </source>
</evidence>
<protein>
    <submittedName>
        <fullName evidence="6">DUF1232 domain-containing protein</fullName>
    </submittedName>
</protein>
<keyword evidence="2" id="KW-0812">Transmembrane</keyword>
<reference evidence="6" key="1">
    <citation type="submission" date="2020-10" db="EMBL/GenBank/DDBJ databases">
        <title>Bacterium isolated from coastal waters sediment.</title>
        <authorList>
            <person name="Chen R.-J."/>
            <person name="Lu D.-C."/>
            <person name="Zhu K.-L."/>
            <person name="Du Z.-J."/>
        </authorList>
    </citation>
    <scope>NUCLEOTIDE SEQUENCE</scope>
    <source>
        <strain evidence="6">N1Y112</strain>
    </source>
</reference>
<dbReference type="Proteomes" id="UP000640333">
    <property type="component" value="Unassembled WGS sequence"/>
</dbReference>
<keyword evidence="7" id="KW-1185">Reference proteome</keyword>
<organism evidence="6 7">
    <name type="scientific">Pontibacterium sinense</name>
    <dbReference type="NCBI Taxonomy" id="2781979"/>
    <lineage>
        <taxon>Bacteria</taxon>
        <taxon>Pseudomonadati</taxon>
        <taxon>Pseudomonadota</taxon>
        <taxon>Gammaproteobacteria</taxon>
        <taxon>Oceanospirillales</taxon>
        <taxon>Oceanospirillaceae</taxon>
        <taxon>Pontibacterium</taxon>
    </lineage>
</organism>
<dbReference type="EMBL" id="JADEYS010000001">
    <property type="protein sequence ID" value="MBE9395663.1"/>
    <property type="molecule type" value="Genomic_DNA"/>
</dbReference>
<evidence type="ECO:0000256" key="4">
    <source>
        <dbReference type="ARBA" id="ARBA00023136"/>
    </source>
</evidence>
<dbReference type="AlphaFoldDB" id="A0A8J7FEH4"/>
<evidence type="ECO:0000259" key="5">
    <source>
        <dbReference type="Pfam" id="PF06803"/>
    </source>
</evidence>
<sequence>MSSYHSGIPEDEIKEKLRQLGGKAYELYEAVMTLLRLLKDPDTPAWLKALAIAALLYFLCPTDAVPDMIPYVGYGDDLAIVLGVVAKFHDL</sequence>
<proteinExistence type="predicted"/>
<comment type="subcellular location">
    <subcellularLocation>
        <location evidence="1">Endomembrane system</location>
        <topology evidence="1">Multi-pass membrane protein</topology>
    </subcellularLocation>
</comment>
<dbReference type="Pfam" id="PF06803">
    <property type="entry name" value="DUF1232"/>
    <property type="match status" value="1"/>
</dbReference>
<accession>A0A8J7FEH4</accession>
<evidence type="ECO:0000256" key="1">
    <source>
        <dbReference type="ARBA" id="ARBA00004127"/>
    </source>
</evidence>
<evidence type="ECO:0000256" key="2">
    <source>
        <dbReference type="ARBA" id="ARBA00022692"/>
    </source>
</evidence>
<comment type="caution">
    <text evidence="6">The sequence shown here is derived from an EMBL/GenBank/DDBJ whole genome shotgun (WGS) entry which is preliminary data.</text>
</comment>
<dbReference type="GO" id="GO:0012505">
    <property type="term" value="C:endomembrane system"/>
    <property type="evidence" value="ECO:0007669"/>
    <property type="project" value="UniProtKB-SubCell"/>
</dbReference>
<name>A0A8J7FEH4_9GAMM</name>
<dbReference type="InterPro" id="IPR010652">
    <property type="entry name" value="DUF1232"/>
</dbReference>
<dbReference type="RefSeq" id="WP_193951223.1">
    <property type="nucleotide sequence ID" value="NZ_JADEYS010000001.1"/>
</dbReference>
<feature type="domain" description="DUF1232" evidence="5">
    <location>
        <begin position="48"/>
        <end position="82"/>
    </location>
</feature>
<gene>
    <name evidence="6" type="ORF">IOQ59_00125</name>
</gene>
<keyword evidence="3" id="KW-1133">Transmembrane helix</keyword>
<evidence type="ECO:0000256" key="3">
    <source>
        <dbReference type="ARBA" id="ARBA00022989"/>
    </source>
</evidence>
<keyword evidence="4" id="KW-0472">Membrane</keyword>